<protein>
    <recommendedName>
        <fullName evidence="7">G10 protein</fullName>
    </recommendedName>
</protein>
<evidence type="ECO:0000256" key="1">
    <source>
        <dbReference type="ARBA" id="ARBA00004123"/>
    </source>
</evidence>
<dbReference type="EMBL" id="HBFK01041225">
    <property type="protein sequence ID" value="CAD8758537.1"/>
    <property type="molecule type" value="Transcribed_RNA"/>
</dbReference>
<evidence type="ECO:0000313" key="6">
    <source>
        <dbReference type="EMBL" id="CAD8986896.1"/>
    </source>
</evidence>
<feature type="compositionally biased region" description="Basic and acidic residues" evidence="4">
    <location>
        <begin position="180"/>
        <end position="190"/>
    </location>
</feature>
<dbReference type="PANTHER" id="PTHR19411">
    <property type="entry name" value="PROTEIN BUD31-RELATED"/>
    <property type="match status" value="1"/>
</dbReference>
<dbReference type="AlphaFoldDB" id="A0A6U4NMS9"/>
<dbReference type="InterPro" id="IPR001748">
    <property type="entry name" value="BUD31"/>
</dbReference>
<dbReference type="EMBL" id="HBFX01062766">
    <property type="protein sequence ID" value="CAD8986896.1"/>
    <property type="molecule type" value="Transcribed_RNA"/>
</dbReference>
<organism evidence="6">
    <name type="scientific">Hemiselmis andersenii</name>
    <name type="common">Cryptophyte alga</name>
    <dbReference type="NCBI Taxonomy" id="464988"/>
    <lineage>
        <taxon>Eukaryota</taxon>
        <taxon>Cryptophyceae</taxon>
        <taxon>Cryptomonadales</taxon>
        <taxon>Hemiselmidaceae</taxon>
        <taxon>Hemiselmis</taxon>
    </lineage>
</organism>
<dbReference type="Pfam" id="PF01125">
    <property type="entry name" value="BUD31"/>
    <property type="match status" value="1"/>
</dbReference>
<evidence type="ECO:0000313" key="5">
    <source>
        <dbReference type="EMBL" id="CAD8758537.1"/>
    </source>
</evidence>
<gene>
    <name evidence="6" type="ORF">HAND00432_LOCUS37909</name>
    <name evidence="5" type="ORF">HAND1043_LOCUS25051</name>
</gene>
<dbReference type="GO" id="GO:0005681">
    <property type="term" value="C:spliceosomal complex"/>
    <property type="evidence" value="ECO:0007669"/>
    <property type="project" value="TreeGrafter"/>
</dbReference>
<name>A0A6U4NMS9_HEMAN</name>
<evidence type="ECO:0000256" key="3">
    <source>
        <dbReference type="ARBA" id="ARBA00023242"/>
    </source>
</evidence>
<evidence type="ECO:0008006" key="7">
    <source>
        <dbReference type="Google" id="ProtNLM"/>
    </source>
</evidence>
<evidence type="ECO:0000256" key="2">
    <source>
        <dbReference type="ARBA" id="ARBA00005287"/>
    </source>
</evidence>
<comment type="similarity">
    <text evidence="2">Belongs to the BUD31 (G10) family.</text>
</comment>
<feature type="region of interest" description="Disordered" evidence="4">
    <location>
        <begin position="159"/>
        <end position="190"/>
    </location>
</feature>
<sequence length="190" mass="21634">MASNLLRLAKKAPDGWDEVFPNLEMFENRMKDAVNESHEGKRKHESTWPIHRIHWEKSRYIYDLYYRKKEISKELYEFLVREKVVDGALIAKWKKPGYEFLCSLAAINKGSTNFGTTTICRVPLKLRSGKIGPSVLTGCISCASCDKGAPIWWNSKVPEKLEGGAGSKRTAEEEAEDAEIERRAKALRGE</sequence>
<accession>A0A6U4NMS9</accession>
<keyword evidence="3" id="KW-0539">Nucleus</keyword>
<dbReference type="PRINTS" id="PR00322">
    <property type="entry name" value="G10"/>
</dbReference>
<evidence type="ECO:0000256" key="4">
    <source>
        <dbReference type="SAM" id="MobiDB-lite"/>
    </source>
</evidence>
<dbReference type="PANTHER" id="PTHR19411:SF0">
    <property type="entry name" value="PROTEIN BUD31 HOMOLOG"/>
    <property type="match status" value="1"/>
</dbReference>
<reference evidence="6" key="1">
    <citation type="submission" date="2021-01" db="EMBL/GenBank/DDBJ databases">
        <authorList>
            <person name="Corre E."/>
            <person name="Pelletier E."/>
            <person name="Niang G."/>
            <person name="Scheremetjew M."/>
            <person name="Finn R."/>
            <person name="Kale V."/>
            <person name="Holt S."/>
            <person name="Cochrane G."/>
            <person name="Meng A."/>
            <person name="Brown T."/>
            <person name="Cohen L."/>
        </authorList>
    </citation>
    <scope>NUCLEOTIDE SEQUENCE</scope>
    <source>
        <strain evidence="5">CCMP441</strain>
        <strain evidence="6">CCMP644</strain>
    </source>
</reference>
<comment type="subcellular location">
    <subcellularLocation>
        <location evidence="1">Nucleus</location>
    </subcellularLocation>
</comment>
<proteinExistence type="inferred from homology"/>
<dbReference type="GO" id="GO:0000398">
    <property type="term" value="P:mRNA splicing, via spliceosome"/>
    <property type="evidence" value="ECO:0007669"/>
    <property type="project" value="TreeGrafter"/>
</dbReference>